<organism evidence="1 2">
    <name type="scientific">Anaerospora hongkongensis</name>
    <dbReference type="NCBI Taxonomy" id="244830"/>
    <lineage>
        <taxon>Bacteria</taxon>
        <taxon>Bacillati</taxon>
        <taxon>Bacillota</taxon>
        <taxon>Negativicutes</taxon>
        <taxon>Selenomonadales</taxon>
        <taxon>Sporomusaceae</taxon>
        <taxon>Anaerospora</taxon>
    </lineage>
</organism>
<keyword evidence="2" id="KW-1185">Reference proteome</keyword>
<dbReference type="InterPro" id="IPR011050">
    <property type="entry name" value="Pectin_lyase_fold/virulence"/>
</dbReference>
<accession>A0A4R1PSF8</accession>
<dbReference type="Proteomes" id="UP000295063">
    <property type="component" value="Unassembled WGS sequence"/>
</dbReference>
<dbReference type="SUPFAM" id="SSF51126">
    <property type="entry name" value="Pectin lyase-like"/>
    <property type="match status" value="1"/>
</dbReference>
<dbReference type="OrthoDB" id="1681440at2"/>
<gene>
    <name evidence="1" type="ORF">EV210_11753</name>
</gene>
<dbReference type="EMBL" id="SLUI01000017">
    <property type="protein sequence ID" value="TCL33595.1"/>
    <property type="molecule type" value="Genomic_DNA"/>
</dbReference>
<reference evidence="1 2" key="1">
    <citation type="submission" date="2019-03" db="EMBL/GenBank/DDBJ databases">
        <title>Genomic Encyclopedia of Type Strains, Phase IV (KMG-IV): sequencing the most valuable type-strain genomes for metagenomic binning, comparative biology and taxonomic classification.</title>
        <authorList>
            <person name="Goeker M."/>
        </authorList>
    </citation>
    <scope>NUCLEOTIDE SEQUENCE [LARGE SCALE GENOMIC DNA]</scope>
    <source>
        <strain evidence="1 2">DSM 15969</strain>
    </source>
</reference>
<proteinExistence type="predicted"/>
<dbReference type="RefSeq" id="WP_132083086.1">
    <property type="nucleotide sequence ID" value="NZ_SLUI01000017.1"/>
</dbReference>
<evidence type="ECO:0000313" key="2">
    <source>
        <dbReference type="Proteomes" id="UP000295063"/>
    </source>
</evidence>
<name>A0A4R1PSF8_9FIRM</name>
<protein>
    <submittedName>
        <fullName evidence="1">Carbohydrate binding protein</fullName>
    </submittedName>
</protein>
<dbReference type="AlphaFoldDB" id="A0A4R1PSF8"/>
<comment type="caution">
    <text evidence="1">The sequence shown here is derived from an EMBL/GenBank/DDBJ whole genome shotgun (WGS) entry which is preliminary data.</text>
</comment>
<evidence type="ECO:0000313" key="1">
    <source>
        <dbReference type="EMBL" id="TCL33595.1"/>
    </source>
</evidence>
<sequence>MSIDQARIIGALDMDSDTPISILDSNEIEIKVIEVGIPGPKGDGRGFDDFDTVADLIASSDTQVGYSAAVRGYYEPYDGGAANYIIIEDNTDKPWAIALNNGLFAEISEKEEVNYKQFGAFLDGVNDDAPAMLLCHKYADSLFNYNGTGLLKQYFCKVTNHQGIIYKKGTDAIACCSDVDLSGSTLLVDDTNATWFGIYVWGDVNSLFFDYELSDDMKASFEADNFVIKMPSADQLPANTVLKIEEEPYPARDDSGYLYTVARRELMVHGMNGICTAPLVDDWTHAGGEEINCQISDLEHGTVTTQQAFTRLKASYTYVPNVHGTFVGCDVKLDVSANKYCSVMWCKRHNATVKDFLFHPKQEELHNTKFRNTMIYLWDSYNVTVKNLQGFNASGQAQGSESGTSGYMLRITNCADVHVEDCRMQGYWGVTAMDSVKNIYFKRCHLNRLDIHDYFANLYADNCTFYNHAIQIGYGRGVASFTNCLFFYNNIPNDSYPSSHIVEFNLTYGRIFEGSVYVDNCRVVTKNPPDDEFNIFKMEFSPHATAITKHFKLPEIICKNLYIHSSNPNTHYAYFKITGTRRATTSTTRPSHVYGVSNDGTVTWEYYGRGINWGDDIRSIPVNGVLRVMDSFLDKDKKTQFYNRRYYICTQAGMLDFSGSKPQNKDNIEFTCGTAKLRYTPDILWKAKHNYAVGDLCAASQSNFYPLNLFRCTKAGQSNGYPPTHTSGTVLEGVNDAVNEPDECWWSFVSPKASWCNEWNANMSVTAGERIHIPTEGRIYEVVKSGVLTEYPPYDTFWFGKSECGTAILRFIGATWTHHAWYAKGSFCEVMGNIYQLVNHDGTTTGVLPTRGNPFCVDGDIIWEYKSGYTSPVVVDPDPPDPSGAVGWQANTPFAVDTTIKSGTHLYVVQMGTSGSSQPTATAVGTVIMDGEIPLECLGRHALTWRVAGNTYAVGDIICDNTFVVKCITAGTTNINNKWGPVAGAAWTSAGTFQDGSCVWQRLTNTEADGVWRNSSTKYKSGMIFICDYGETGGQVRLYLSLPGTSGSSAPTDTSGNVFKNGTVILKYIGEAAVARAATTNQTTAAEIDTWQANTAYAQGAQVISNGYTYECVFDGKLVLPNKTIFENITTNMKSGHIFWFYSGTNVPTKQGDRPWVIVANNCEAVDNTAEGITGNTPYFCHTGNPAPTIVIK</sequence>